<dbReference type="Proteomes" id="UP000038055">
    <property type="component" value="Unassembled WGS sequence"/>
</dbReference>
<sequence>MILPPNHLKTQYLLNYSSKKLLKNKIILSTQKDCVHTYLFCTIKLNENNEFFFSKLK</sequence>
<evidence type="ECO:0000313" key="2">
    <source>
        <dbReference type="Proteomes" id="UP000038055"/>
    </source>
</evidence>
<dbReference type="STRING" id="28189.CCYN74_110010"/>
<dbReference type="EMBL" id="CDOD01000004">
    <property type="protein sequence ID" value="CEN32741.1"/>
    <property type="molecule type" value="Genomic_DNA"/>
</dbReference>
<proteinExistence type="predicted"/>
<reference evidence="2" key="1">
    <citation type="submission" date="2015-01" db="EMBL/GenBank/DDBJ databases">
        <authorList>
            <person name="MANFREDI Pablo"/>
        </authorList>
    </citation>
    <scope>NUCLEOTIDE SEQUENCE [LARGE SCALE GENOMIC DNA]</scope>
    <source>
        <strain evidence="2">Ccyn2B</strain>
    </source>
</reference>
<organism evidence="1 2">
    <name type="scientific">Capnocytophaga cynodegmi</name>
    <dbReference type="NCBI Taxonomy" id="28189"/>
    <lineage>
        <taxon>Bacteria</taxon>
        <taxon>Pseudomonadati</taxon>
        <taxon>Bacteroidota</taxon>
        <taxon>Flavobacteriia</taxon>
        <taxon>Flavobacteriales</taxon>
        <taxon>Flavobacteriaceae</taxon>
        <taxon>Capnocytophaga</taxon>
    </lineage>
</organism>
<dbReference type="AlphaFoldDB" id="A0A0B7GZN7"/>
<evidence type="ECO:0000313" key="1">
    <source>
        <dbReference type="EMBL" id="CEN32741.1"/>
    </source>
</evidence>
<protein>
    <submittedName>
        <fullName evidence="1">Uncharacterized protein</fullName>
    </submittedName>
</protein>
<keyword evidence="2" id="KW-1185">Reference proteome</keyword>
<gene>
    <name evidence="1" type="ORF">CCYN2B_120063</name>
</gene>
<accession>A0A0B7GZN7</accession>
<name>A0A0B7GZN7_9FLAO</name>